<keyword evidence="3" id="KW-0268">Exocytosis</keyword>
<feature type="transmembrane region" description="Helical" evidence="12">
    <location>
        <begin position="367"/>
        <end position="391"/>
    </location>
</feature>
<dbReference type="PANTHER" id="PTHR10582:SF2">
    <property type="entry name" value="INACTIVE"/>
    <property type="match status" value="1"/>
</dbReference>
<evidence type="ECO:0000313" key="14">
    <source>
        <dbReference type="Proteomes" id="UP000694941"/>
    </source>
</evidence>
<evidence type="ECO:0000256" key="7">
    <source>
        <dbReference type="ARBA" id="ARBA00022989"/>
    </source>
</evidence>
<evidence type="ECO:0000256" key="5">
    <source>
        <dbReference type="ARBA" id="ARBA00022692"/>
    </source>
</evidence>
<evidence type="ECO:0000256" key="9">
    <source>
        <dbReference type="ARBA" id="ARBA00023136"/>
    </source>
</evidence>
<evidence type="ECO:0000256" key="11">
    <source>
        <dbReference type="SAM" id="MobiDB-lite"/>
    </source>
</evidence>
<feature type="transmembrane region" description="Helical" evidence="12">
    <location>
        <begin position="299"/>
        <end position="316"/>
    </location>
</feature>
<feature type="compositionally biased region" description="Basic and acidic residues" evidence="11">
    <location>
        <begin position="725"/>
        <end position="739"/>
    </location>
</feature>
<organism evidence="14 15">
    <name type="scientific">Limulus polyphemus</name>
    <name type="common">Atlantic horseshoe crab</name>
    <dbReference type="NCBI Taxonomy" id="6850"/>
    <lineage>
        <taxon>Eukaryota</taxon>
        <taxon>Metazoa</taxon>
        <taxon>Ecdysozoa</taxon>
        <taxon>Arthropoda</taxon>
        <taxon>Chelicerata</taxon>
        <taxon>Merostomata</taxon>
        <taxon>Xiphosura</taxon>
        <taxon>Limulidae</taxon>
        <taxon>Limulus</taxon>
    </lineage>
</organism>
<feature type="compositionally biased region" description="Low complexity" evidence="11">
    <location>
        <begin position="747"/>
        <end position="760"/>
    </location>
</feature>
<feature type="transmembrane region" description="Helical" evidence="12">
    <location>
        <begin position="503"/>
        <end position="531"/>
    </location>
</feature>
<protein>
    <submittedName>
        <fullName evidence="15">Uncharacterized protein LOC106463377</fullName>
    </submittedName>
</protein>
<keyword evidence="8" id="KW-0638">Presynaptic neurotoxin</keyword>
<dbReference type="Gene3D" id="1.25.40.20">
    <property type="entry name" value="Ankyrin repeat-containing domain"/>
    <property type="match status" value="1"/>
</dbReference>
<dbReference type="Proteomes" id="UP000694941">
    <property type="component" value="Unplaced"/>
</dbReference>
<keyword evidence="6" id="KW-0677">Repeat</keyword>
<comment type="subcellular location">
    <subcellularLocation>
        <location evidence="1">Membrane</location>
        <topology evidence="1">Multi-pass membrane protein</topology>
    </subcellularLocation>
    <subcellularLocation>
        <location evidence="2">Target cell membrane</location>
    </subcellularLocation>
</comment>
<dbReference type="PANTHER" id="PTHR10582">
    <property type="entry name" value="TRANSIENT RECEPTOR POTENTIAL ION CHANNEL PROTEIN"/>
    <property type="match status" value="1"/>
</dbReference>
<keyword evidence="7 12" id="KW-1133">Transmembrane helix</keyword>
<keyword evidence="10" id="KW-1053">Target membrane</keyword>
<proteinExistence type="predicted"/>
<evidence type="ECO:0000256" key="4">
    <source>
        <dbReference type="ARBA" id="ARBA00022537"/>
    </source>
</evidence>
<feature type="domain" description="Ion transport" evidence="13">
    <location>
        <begin position="376"/>
        <end position="536"/>
    </location>
</feature>
<keyword evidence="5 12" id="KW-0812">Transmembrane</keyword>
<feature type="transmembrane region" description="Helical" evidence="12">
    <location>
        <begin position="336"/>
        <end position="355"/>
    </location>
</feature>
<dbReference type="GeneID" id="106463377"/>
<evidence type="ECO:0000256" key="10">
    <source>
        <dbReference type="ARBA" id="ARBA00023298"/>
    </source>
</evidence>
<evidence type="ECO:0000256" key="1">
    <source>
        <dbReference type="ARBA" id="ARBA00004141"/>
    </source>
</evidence>
<dbReference type="InterPro" id="IPR024862">
    <property type="entry name" value="TRPV"/>
</dbReference>
<sequence>MGNRITTVLSHRKNNTPSSVASTLLDDIISRADVDEDYEVYKFANYRKGGSLIEAFNRGGIGEVEVIARKELKNYMYENGEGALIPEIEYLQARHRRNNEVAISVETLMYNASILANVKPEDRRVCWKLELRGMLGESLLHVLLLCNTPRHTNIARALLNVYPHLAWDIIEGEEYYGMFVSENMYRYALRHPTKPARDNILNKSGLTPLTLACKLGRNKIFLEMLELSALEFWRYSNITCSGYPLNALDSILPSGKTNRNSALIIILNGTKNEHLDMLDSRAIQRLLEEKWKTFARNHFLKRLALMFLHLITLSIAVSLRPTPDGSLLGPTDVCAIFRYCAELGTCLGCVAFLVFQQGEEVMSQGILGFLINLISTPTKIIFLVANISILLCVPCRLTGDRQTEDILLSFAIPGCWLFLIFFAGAVKLTGPFVTMIYNMLVGDIVRFSIIYFIFLLGFTQAFYFLFKNHTGKTSRFQTFSGTWMTLFHMTLGFYECRSFSETLYYVLTWFTFAVFVVIMPILMINILIAMMGNTYCDVITQSEREFVKQWAKIVVALEKAVSQKKAQAYMQSYSIKLAAPSSSDDPEEEQRAVMVIKSKLKSKAKERKDASLNWKRLGRSVIQELRQRDCTAEGYILPHVPVSIPTRSTGLVNDSFDNEDVAAINDENTLEVVLDQLAFVHDLDFNKRFKTNCLKSTENTGNRTSTGGKSFGNLFQQLSWPQEVEVGHSDTPTRSREESANGEPFVSFSSSGTCSKSPSSYGPSTEFYQRLTRSNERHFENNKNCRKILCSKNTNYVTPSSTSAPDNDHFGHYQNPYQATNPLLCTDKQLIQSKPMPQVVAQANSVLGNVETLRRKRSVKFKTFSYRGRIGTENKVDNCICSCKLTCHKRVKSANNLSCDKMSKHTDSRRIKSSLDSRSLYRFRYPNSNLEIITGTNEYHSDRPQSLHGLCHWSTKNVVPMTSLLAWNESIKDSEL</sequence>
<dbReference type="RefSeq" id="XP_022246557.1">
    <property type="nucleotide sequence ID" value="XM_022390849.1"/>
</dbReference>
<keyword evidence="8" id="KW-0800">Toxin</keyword>
<accession>A0ABM1SSF1</accession>
<evidence type="ECO:0000256" key="2">
    <source>
        <dbReference type="ARBA" id="ARBA00004175"/>
    </source>
</evidence>
<name>A0ABM1SSF1_LIMPO</name>
<evidence type="ECO:0000256" key="6">
    <source>
        <dbReference type="ARBA" id="ARBA00022737"/>
    </source>
</evidence>
<feature type="region of interest" description="Disordered" evidence="11">
    <location>
        <begin position="722"/>
        <end position="762"/>
    </location>
</feature>
<evidence type="ECO:0000256" key="8">
    <source>
        <dbReference type="ARBA" id="ARBA00023028"/>
    </source>
</evidence>
<evidence type="ECO:0000313" key="15">
    <source>
        <dbReference type="RefSeq" id="XP_022246557.1"/>
    </source>
</evidence>
<keyword evidence="4" id="KW-1052">Target cell membrane</keyword>
<reference evidence="15" key="1">
    <citation type="submission" date="2025-08" db="UniProtKB">
        <authorList>
            <consortium name="RefSeq"/>
        </authorList>
    </citation>
    <scope>IDENTIFICATION</scope>
    <source>
        <tissue evidence="15">Muscle</tissue>
    </source>
</reference>
<keyword evidence="14" id="KW-1185">Reference proteome</keyword>
<dbReference type="Pfam" id="PF00520">
    <property type="entry name" value="Ion_trans"/>
    <property type="match status" value="1"/>
</dbReference>
<evidence type="ECO:0000256" key="3">
    <source>
        <dbReference type="ARBA" id="ARBA00022483"/>
    </source>
</evidence>
<evidence type="ECO:0000259" key="13">
    <source>
        <dbReference type="Pfam" id="PF00520"/>
    </source>
</evidence>
<keyword evidence="8" id="KW-0528">Neurotoxin</keyword>
<evidence type="ECO:0000256" key="12">
    <source>
        <dbReference type="SAM" id="Phobius"/>
    </source>
</evidence>
<dbReference type="InterPro" id="IPR005821">
    <property type="entry name" value="Ion_trans_dom"/>
</dbReference>
<dbReference type="InterPro" id="IPR036770">
    <property type="entry name" value="Ankyrin_rpt-contain_sf"/>
</dbReference>
<feature type="transmembrane region" description="Helical" evidence="12">
    <location>
        <begin position="406"/>
        <end position="426"/>
    </location>
</feature>
<keyword evidence="9 12" id="KW-0472">Membrane</keyword>
<feature type="transmembrane region" description="Helical" evidence="12">
    <location>
        <begin position="447"/>
        <end position="466"/>
    </location>
</feature>
<gene>
    <name evidence="15" type="primary">LOC106463377</name>
</gene>